<comment type="catalytic activity">
    <reaction evidence="1">
        <text>coproporphyrinogen III + 3 O2 = coproporphyrin III + 3 H2O2</text>
        <dbReference type="Rhea" id="RHEA:43436"/>
        <dbReference type="ChEBI" id="CHEBI:15379"/>
        <dbReference type="ChEBI" id="CHEBI:16240"/>
        <dbReference type="ChEBI" id="CHEBI:57309"/>
        <dbReference type="ChEBI" id="CHEBI:131725"/>
        <dbReference type="EC" id="1.3.3.15"/>
    </reaction>
    <physiologicalReaction direction="left-to-right" evidence="1">
        <dbReference type="Rhea" id="RHEA:43437"/>
    </physiologicalReaction>
</comment>
<dbReference type="Proteomes" id="UP001240150">
    <property type="component" value="Chromosome"/>
</dbReference>
<evidence type="ECO:0000256" key="12">
    <source>
        <dbReference type="RuleBase" id="RU364052"/>
    </source>
</evidence>
<keyword evidence="8 12" id="KW-0285">Flavoprotein</keyword>
<organism evidence="14 15">
    <name type="scientific">Actinoplanes oblitus</name>
    <dbReference type="NCBI Taxonomy" id="3040509"/>
    <lineage>
        <taxon>Bacteria</taxon>
        <taxon>Bacillati</taxon>
        <taxon>Actinomycetota</taxon>
        <taxon>Actinomycetes</taxon>
        <taxon>Micromonosporales</taxon>
        <taxon>Micromonosporaceae</taxon>
        <taxon>Actinoplanes</taxon>
    </lineage>
</organism>
<dbReference type="EMBL" id="CP126980">
    <property type="protein sequence ID" value="WIN00162.1"/>
    <property type="molecule type" value="Genomic_DNA"/>
</dbReference>
<dbReference type="Gene3D" id="3.50.50.60">
    <property type="entry name" value="FAD/NAD(P)-binding domain"/>
    <property type="match status" value="1"/>
</dbReference>
<dbReference type="PANTHER" id="PTHR42923">
    <property type="entry name" value="PROTOPORPHYRINOGEN OXIDASE"/>
    <property type="match status" value="1"/>
</dbReference>
<dbReference type="PANTHER" id="PTHR42923:SF3">
    <property type="entry name" value="PROTOPORPHYRINOGEN OXIDASE"/>
    <property type="match status" value="1"/>
</dbReference>
<dbReference type="InterPro" id="IPR004572">
    <property type="entry name" value="Protoporphyrinogen_oxidase"/>
</dbReference>
<dbReference type="EC" id="1.3.3.15" evidence="6 12"/>
<evidence type="ECO:0000256" key="6">
    <source>
        <dbReference type="ARBA" id="ARBA00012402"/>
    </source>
</evidence>
<dbReference type="SUPFAM" id="SSF51905">
    <property type="entry name" value="FAD/NAD(P)-binding domain"/>
    <property type="match status" value="1"/>
</dbReference>
<dbReference type="Gene3D" id="3.90.660.20">
    <property type="entry name" value="Protoporphyrinogen oxidase, mitochondrial, domain 2"/>
    <property type="match status" value="1"/>
</dbReference>
<evidence type="ECO:0000313" key="14">
    <source>
        <dbReference type="EMBL" id="WIN00162.1"/>
    </source>
</evidence>
<evidence type="ECO:0000259" key="13">
    <source>
        <dbReference type="Pfam" id="PF01593"/>
    </source>
</evidence>
<comment type="pathway">
    <text evidence="4 12">Porphyrin-containing compound metabolism; protoheme biosynthesis.</text>
</comment>
<evidence type="ECO:0000256" key="5">
    <source>
        <dbReference type="ARBA" id="ARBA00008310"/>
    </source>
</evidence>
<evidence type="ECO:0000256" key="8">
    <source>
        <dbReference type="ARBA" id="ARBA00022630"/>
    </source>
</evidence>
<dbReference type="NCBIfam" id="TIGR00562">
    <property type="entry name" value="proto_IX_ox"/>
    <property type="match status" value="1"/>
</dbReference>
<evidence type="ECO:0000256" key="3">
    <source>
        <dbReference type="ARBA" id="ARBA00002185"/>
    </source>
</evidence>
<dbReference type="RefSeq" id="WP_284921648.1">
    <property type="nucleotide sequence ID" value="NZ_CP126980.1"/>
</dbReference>
<keyword evidence="9 12" id="KW-0274">FAD</keyword>
<dbReference type="InterPro" id="IPR036188">
    <property type="entry name" value="FAD/NAD-bd_sf"/>
</dbReference>
<evidence type="ECO:0000256" key="4">
    <source>
        <dbReference type="ARBA" id="ARBA00004744"/>
    </source>
</evidence>
<dbReference type="Gene3D" id="1.10.3110.10">
    <property type="entry name" value="protoporphyrinogen ix oxidase, domain 3"/>
    <property type="match status" value="1"/>
</dbReference>
<dbReference type="InterPro" id="IPR002937">
    <property type="entry name" value="Amino_oxidase"/>
</dbReference>
<comment type="cofactor">
    <cofactor evidence="2 12">
        <name>FAD</name>
        <dbReference type="ChEBI" id="CHEBI:57692"/>
    </cofactor>
</comment>
<name>A0ABY8WQK3_9ACTN</name>
<gene>
    <name evidence="14" type="primary">hemG</name>
    <name evidence="14" type="ORF">ACTOB_003852</name>
</gene>
<evidence type="ECO:0000256" key="1">
    <source>
        <dbReference type="ARBA" id="ARBA00001755"/>
    </source>
</evidence>
<dbReference type="InterPro" id="IPR050464">
    <property type="entry name" value="Zeta_carotene_desat/Oxidored"/>
</dbReference>
<dbReference type="SUPFAM" id="SSF54373">
    <property type="entry name" value="FAD-linked reductases, C-terminal domain"/>
    <property type="match status" value="1"/>
</dbReference>
<evidence type="ECO:0000256" key="2">
    <source>
        <dbReference type="ARBA" id="ARBA00001974"/>
    </source>
</evidence>
<evidence type="ECO:0000256" key="10">
    <source>
        <dbReference type="ARBA" id="ARBA00023002"/>
    </source>
</evidence>
<dbReference type="GO" id="GO:0004729">
    <property type="term" value="F:oxygen-dependent protoporphyrinogen oxidase activity"/>
    <property type="evidence" value="ECO:0007669"/>
    <property type="project" value="UniProtKB-EC"/>
</dbReference>
<protein>
    <recommendedName>
        <fullName evidence="7 12">Coproporphyrinogen III oxidase</fullName>
        <ecNumber evidence="6 12">1.3.3.15</ecNumber>
    </recommendedName>
</protein>
<sequence length="454" mass="46333">MPKRVAVIGGGIAGLAAAVRIHDLAPQGTQIVIYERGDVLGGKMSTGELLGNPVERGAESFLTSSPDGTPSAAVRLAERVGLGDALVHPAARSAALAAGGNLDPIPGGTLMGIPRDTGDSDRDKGAPLLGPGEDITVGALVRDRCGDNVVDRHVDPLLGGVYAGSADTLSLEATLPALAAAARSAHTLAAAVRAVQSAVVRPSNRPMFASVIGGLGRLVTAAAAASGARIELGVPVRRLLPTRTGWRLLADSAPSTQADDVDAVVIAVPAAPALPLLTCATNASDAGSALDLPYASVALVAMALPAGTPLPDLSGILVPSMEGTLVKAATFVTHKWANPARPDGPVIIRASLAHAGEEQRLDRDDAALARQAHRELSALLRAGLPSPTDFWVQRWDGGLPQYRTKHKERVAVLRDNLPPGIALAGAAYDGIGIPACIVSGETAADGIVDYLRML</sequence>
<keyword evidence="12" id="KW-0963">Cytoplasm</keyword>
<dbReference type="Pfam" id="PF01593">
    <property type="entry name" value="Amino_oxidase"/>
    <property type="match status" value="1"/>
</dbReference>
<comment type="function">
    <text evidence="3 12">Involved in coproporphyrin-dependent heme b biosynthesis. Catalyzes the oxidation of coproporphyrinogen III to coproporphyrin III.</text>
</comment>
<accession>A0ABY8WQK3</accession>
<evidence type="ECO:0000256" key="11">
    <source>
        <dbReference type="ARBA" id="ARBA00023133"/>
    </source>
</evidence>
<keyword evidence="10 12" id="KW-0560">Oxidoreductase</keyword>
<proteinExistence type="inferred from homology"/>
<comment type="subcellular location">
    <subcellularLocation>
        <location evidence="12">Cytoplasm</location>
    </subcellularLocation>
</comment>
<evidence type="ECO:0000256" key="9">
    <source>
        <dbReference type="ARBA" id="ARBA00022827"/>
    </source>
</evidence>
<evidence type="ECO:0000313" key="15">
    <source>
        <dbReference type="Proteomes" id="UP001240150"/>
    </source>
</evidence>
<reference evidence="14 15" key="1">
    <citation type="submission" date="2023-06" db="EMBL/GenBank/DDBJ databases">
        <authorList>
            <person name="Yushchuk O."/>
            <person name="Binda E."/>
            <person name="Ruckert-Reed C."/>
            <person name="Fedorenko V."/>
            <person name="Kalinowski J."/>
            <person name="Marinelli F."/>
        </authorList>
    </citation>
    <scope>NUCLEOTIDE SEQUENCE [LARGE SCALE GENOMIC DNA]</scope>
    <source>
        <strain evidence="14 15">NRRL 3884</strain>
    </source>
</reference>
<feature type="domain" description="Amine oxidase" evidence="13">
    <location>
        <begin position="12"/>
        <end position="447"/>
    </location>
</feature>
<keyword evidence="11 12" id="KW-0350">Heme biosynthesis</keyword>
<comment type="similarity">
    <text evidence="5 12">Belongs to the protoporphyrinogen/coproporphyrinogen oxidase family. Coproporphyrinogen III oxidase subfamily.</text>
</comment>
<evidence type="ECO:0000256" key="7">
    <source>
        <dbReference type="ARBA" id="ARBA00019046"/>
    </source>
</evidence>
<keyword evidence="15" id="KW-1185">Reference proteome</keyword>